<keyword evidence="2" id="KW-1185">Reference proteome</keyword>
<proteinExistence type="predicted"/>
<accession>A0ABT8ELW0</accession>
<evidence type="ECO:0000313" key="1">
    <source>
        <dbReference type="EMBL" id="MDN4122288.1"/>
    </source>
</evidence>
<dbReference type="RefSeq" id="WP_266123487.1">
    <property type="nucleotide sequence ID" value="NZ_JAJHNU010000004.1"/>
</dbReference>
<reference evidence="1" key="1">
    <citation type="submission" date="2021-11" db="EMBL/GenBank/DDBJ databases">
        <title>Draft genome sequence of Alcaligenes endophyticus type strain CCUG 75668T.</title>
        <authorList>
            <person name="Salva-Serra F."/>
            <person name="Duran R.E."/>
            <person name="Seeger M."/>
            <person name="Moore E.R.B."/>
            <person name="Jaen-Luchoro D."/>
        </authorList>
    </citation>
    <scope>NUCLEOTIDE SEQUENCE</scope>
    <source>
        <strain evidence="1">CCUG 75668</strain>
    </source>
</reference>
<dbReference type="InterPro" id="IPR024787">
    <property type="entry name" value="EcsC"/>
</dbReference>
<organism evidence="1 2">
    <name type="scientific">Alcaligenes endophyticus</name>
    <dbReference type="NCBI Taxonomy" id="1929088"/>
    <lineage>
        <taxon>Bacteria</taxon>
        <taxon>Pseudomonadati</taxon>
        <taxon>Pseudomonadota</taxon>
        <taxon>Betaproteobacteria</taxon>
        <taxon>Burkholderiales</taxon>
        <taxon>Alcaligenaceae</taxon>
        <taxon>Alcaligenes</taxon>
    </lineage>
</organism>
<evidence type="ECO:0000313" key="2">
    <source>
        <dbReference type="Proteomes" id="UP001168613"/>
    </source>
</evidence>
<dbReference type="PANTHER" id="PTHR41260:SF1">
    <property type="entry name" value="PROTEIN ECSC"/>
    <property type="match status" value="1"/>
</dbReference>
<gene>
    <name evidence="1" type="ORF">LMS43_13420</name>
</gene>
<sequence length="256" mass="27782">MGTPVFTDAQDIADLKTAIGLLEAPAIKHRLAQVSQQTLAPHPSVDADCTSLYLRNAVQHALSTAITQLLLAPPPTSTLARTFTAISGAVGGSFGFAGSILELPLAIRLLLQSIVQIASHQHFCLSDTATRSACLTIFALNGAPPSDTPLQPSTYYLTRDHLHNLTSTNKSAPLQEPPAVCSALLKYVAQRFSQALNDKITLQSLQPLSRHAEEKINSVFISHYLGMAQGHFIVQRLEKKHGYDGVRKAYLRLQHM</sequence>
<protein>
    <submittedName>
        <fullName evidence="1">EcsC family protein</fullName>
    </submittedName>
</protein>
<comment type="caution">
    <text evidence="1">The sequence shown here is derived from an EMBL/GenBank/DDBJ whole genome shotgun (WGS) entry which is preliminary data.</text>
</comment>
<dbReference type="Proteomes" id="UP001168613">
    <property type="component" value="Unassembled WGS sequence"/>
</dbReference>
<name>A0ABT8ELW0_9BURK</name>
<dbReference type="EMBL" id="JAJHNU010000004">
    <property type="protein sequence ID" value="MDN4122288.1"/>
    <property type="molecule type" value="Genomic_DNA"/>
</dbReference>
<dbReference type="Pfam" id="PF12787">
    <property type="entry name" value="EcsC"/>
    <property type="match status" value="1"/>
</dbReference>
<dbReference type="PANTHER" id="PTHR41260">
    <property type="entry name" value="PROTEIN ECSC"/>
    <property type="match status" value="1"/>
</dbReference>